<keyword evidence="3" id="KW-1185">Reference proteome</keyword>
<proteinExistence type="predicted"/>
<dbReference type="AlphaFoldDB" id="A0AAJ0HF33"/>
<comment type="caution">
    <text evidence="2">The sequence shown here is derived from an EMBL/GenBank/DDBJ whole genome shotgun (WGS) entry which is preliminary data.</text>
</comment>
<evidence type="ECO:0000313" key="2">
    <source>
        <dbReference type="EMBL" id="KAK3349620.1"/>
    </source>
</evidence>
<evidence type="ECO:0000313" key="3">
    <source>
        <dbReference type="Proteomes" id="UP001275084"/>
    </source>
</evidence>
<gene>
    <name evidence="2" type="ORF">B0T25DRAFT_610506</name>
</gene>
<reference evidence="2" key="2">
    <citation type="submission" date="2023-06" db="EMBL/GenBank/DDBJ databases">
        <authorList>
            <consortium name="Lawrence Berkeley National Laboratory"/>
            <person name="Haridas S."/>
            <person name="Hensen N."/>
            <person name="Bonometti L."/>
            <person name="Westerberg I."/>
            <person name="Brannstrom I.O."/>
            <person name="Guillou S."/>
            <person name="Cros-Aarteil S."/>
            <person name="Calhoun S."/>
            <person name="Kuo A."/>
            <person name="Mondo S."/>
            <person name="Pangilinan J."/>
            <person name="Riley R."/>
            <person name="Labutti K."/>
            <person name="Andreopoulos B."/>
            <person name="Lipzen A."/>
            <person name="Chen C."/>
            <person name="Yanf M."/>
            <person name="Daum C."/>
            <person name="Ng V."/>
            <person name="Clum A."/>
            <person name="Steindorff A."/>
            <person name="Ohm R."/>
            <person name="Martin F."/>
            <person name="Silar P."/>
            <person name="Natvig D."/>
            <person name="Lalanne C."/>
            <person name="Gautier V."/>
            <person name="Ament-Velasquez S.L."/>
            <person name="Kruys A."/>
            <person name="Hutchinson M.I."/>
            <person name="Powell A.J."/>
            <person name="Barry K."/>
            <person name="Miller A.N."/>
            <person name="Grigoriev I.V."/>
            <person name="Debuchy R."/>
            <person name="Gladieux P."/>
            <person name="Thoren M.H."/>
            <person name="Johannesson H."/>
        </authorList>
    </citation>
    <scope>NUCLEOTIDE SEQUENCE</scope>
    <source>
        <strain evidence="2">CBS 955.72</strain>
    </source>
</reference>
<evidence type="ECO:0000256" key="1">
    <source>
        <dbReference type="SAM" id="SignalP"/>
    </source>
</evidence>
<dbReference type="EMBL" id="JAUIQD010000005">
    <property type="protein sequence ID" value="KAK3349620.1"/>
    <property type="molecule type" value="Genomic_DNA"/>
</dbReference>
<sequence length="261" mass="26908">MLSQFVTVLSLAALSTASPAFRNATLAAEALASTTAIAPHAIDCENTAQGLTKADCRYLSTIGFAGPGSNPSSSSASDIWVGSDGPNVFTFANKANTDVVLVLWDDSNSYASSFVTRYAPKLTVSIAAGGRTAVSLANGITGAWSAVYRGGVAGSTKVSANGQVENTWGEFTTGAWATVDVTRLITMDGNRFSVKVSTGCVADNTRCAYVCKSGSTCWLSGSYDLIGCKNQPNNNAWYGGADPEGGCAGWSNGGKVDVEFL</sequence>
<dbReference type="Proteomes" id="UP001275084">
    <property type="component" value="Unassembled WGS sequence"/>
</dbReference>
<accession>A0AAJ0HF33</accession>
<name>A0AAJ0HF33_9PEZI</name>
<feature type="chain" id="PRO_5042561439" evidence="1">
    <location>
        <begin position="18"/>
        <end position="261"/>
    </location>
</feature>
<protein>
    <submittedName>
        <fullName evidence="2">Uncharacterized protein</fullName>
    </submittedName>
</protein>
<organism evidence="2 3">
    <name type="scientific">Lasiosphaeria hispida</name>
    <dbReference type="NCBI Taxonomy" id="260671"/>
    <lineage>
        <taxon>Eukaryota</taxon>
        <taxon>Fungi</taxon>
        <taxon>Dikarya</taxon>
        <taxon>Ascomycota</taxon>
        <taxon>Pezizomycotina</taxon>
        <taxon>Sordariomycetes</taxon>
        <taxon>Sordariomycetidae</taxon>
        <taxon>Sordariales</taxon>
        <taxon>Lasiosphaeriaceae</taxon>
        <taxon>Lasiosphaeria</taxon>
    </lineage>
</organism>
<reference evidence="2" key="1">
    <citation type="journal article" date="2023" name="Mol. Phylogenet. Evol.">
        <title>Genome-scale phylogeny and comparative genomics of the fungal order Sordariales.</title>
        <authorList>
            <person name="Hensen N."/>
            <person name="Bonometti L."/>
            <person name="Westerberg I."/>
            <person name="Brannstrom I.O."/>
            <person name="Guillou S."/>
            <person name="Cros-Aarteil S."/>
            <person name="Calhoun S."/>
            <person name="Haridas S."/>
            <person name="Kuo A."/>
            <person name="Mondo S."/>
            <person name="Pangilinan J."/>
            <person name="Riley R."/>
            <person name="LaButti K."/>
            <person name="Andreopoulos B."/>
            <person name="Lipzen A."/>
            <person name="Chen C."/>
            <person name="Yan M."/>
            <person name="Daum C."/>
            <person name="Ng V."/>
            <person name="Clum A."/>
            <person name="Steindorff A."/>
            <person name="Ohm R.A."/>
            <person name="Martin F."/>
            <person name="Silar P."/>
            <person name="Natvig D.O."/>
            <person name="Lalanne C."/>
            <person name="Gautier V."/>
            <person name="Ament-Velasquez S.L."/>
            <person name="Kruys A."/>
            <person name="Hutchinson M.I."/>
            <person name="Powell A.J."/>
            <person name="Barry K."/>
            <person name="Miller A.N."/>
            <person name="Grigoriev I.V."/>
            <person name="Debuchy R."/>
            <person name="Gladieux P."/>
            <person name="Hiltunen Thoren M."/>
            <person name="Johannesson H."/>
        </authorList>
    </citation>
    <scope>NUCLEOTIDE SEQUENCE</scope>
    <source>
        <strain evidence="2">CBS 955.72</strain>
    </source>
</reference>
<feature type="signal peptide" evidence="1">
    <location>
        <begin position="1"/>
        <end position="17"/>
    </location>
</feature>
<keyword evidence="1" id="KW-0732">Signal</keyword>